<evidence type="ECO:0000259" key="5">
    <source>
        <dbReference type="Pfam" id="PF00248"/>
    </source>
</evidence>
<gene>
    <name evidence="6" type="ORF">SAMN05444515_10542</name>
</gene>
<keyword evidence="7" id="KW-1185">Reference proteome</keyword>
<dbReference type="AlphaFoldDB" id="A0A1H7JVA6"/>
<organism evidence="6 7">
    <name type="scientific">Ectothiorhodospira marina</name>
    <dbReference type="NCBI Taxonomy" id="1396821"/>
    <lineage>
        <taxon>Bacteria</taxon>
        <taxon>Pseudomonadati</taxon>
        <taxon>Pseudomonadota</taxon>
        <taxon>Gammaproteobacteria</taxon>
        <taxon>Chromatiales</taxon>
        <taxon>Ectothiorhodospiraceae</taxon>
        <taxon>Ectothiorhodospira</taxon>
    </lineage>
</organism>
<accession>A0A1H7JVA6</accession>
<dbReference type="Proteomes" id="UP000199256">
    <property type="component" value="Unassembled WGS sequence"/>
</dbReference>
<dbReference type="FunFam" id="3.20.20.100:FF:000005">
    <property type="entry name" value="NADP(H)-dependent aldo-keto reductase"/>
    <property type="match status" value="1"/>
</dbReference>
<dbReference type="OrthoDB" id="9772407at2"/>
<dbReference type="CDD" id="cd19094">
    <property type="entry name" value="AKR_Tas-like"/>
    <property type="match status" value="1"/>
</dbReference>
<feature type="domain" description="NADP-dependent oxidoreductase" evidence="5">
    <location>
        <begin position="16"/>
        <end position="336"/>
    </location>
</feature>
<protein>
    <recommendedName>
        <fullName evidence="4">Protein tas</fullName>
    </recommendedName>
</protein>
<dbReference type="SUPFAM" id="SSF51430">
    <property type="entry name" value="NAD(P)-linked oxidoreductase"/>
    <property type="match status" value="1"/>
</dbReference>
<keyword evidence="1" id="KW-0521">NADP</keyword>
<evidence type="ECO:0000313" key="7">
    <source>
        <dbReference type="Proteomes" id="UP000199256"/>
    </source>
</evidence>
<evidence type="ECO:0000256" key="2">
    <source>
        <dbReference type="ARBA" id="ARBA00023002"/>
    </source>
</evidence>
<keyword evidence="2" id="KW-0560">Oxidoreductase</keyword>
<dbReference type="EMBL" id="FOAA01000005">
    <property type="protein sequence ID" value="SEK78472.1"/>
    <property type="molecule type" value="Genomic_DNA"/>
</dbReference>
<evidence type="ECO:0000313" key="6">
    <source>
        <dbReference type="EMBL" id="SEK78472.1"/>
    </source>
</evidence>
<reference evidence="7" key="1">
    <citation type="submission" date="2016-10" db="EMBL/GenBank/DDBJ databases">
        <authorList>
            <person name="Varghese N."/>
            <person name="Submissions S."/>
        </authorList>
    </citation>
    <scope>NUCLEOTIDE SEQUENCE [LARGE SCALE GENOMIC DNA]</scope>
    <source>
        <strain evidence="7">DSM 241</strain>
    </source>
</reference>
<dbReference type="InterPro" id="IPR023210">
    <property type="entry name" value="NADP_OxRdtase_dom"/>
</dbReference>
<name>A0A1H7JVA6_9GAMM</name>
<sequence length="344" mass="38351">MQTKPLGRSGIQVSTLCLGTMTWGEQNTEAEAHSQLDMAMERGINFIDTAEMYPVPPKAETQGRTERYLGTWLARRGRRDDLVIASKASGPSENFGHIRGGPQLDRPHLEQALHDSLERLQTDYLDLYQIHWPSRPTNYFGQLGYRHQDDIGATPIAETLEVLADFVRAGKVRSIGISNETPWGLMEYLRLAEQADLPRIASIQNPYNLLNRSFEVGLAEMAIREDVGLLAYSPMAFGALSGKYLENAPPDGRITLYSRFVRYSGETGVAATREYADIARRHDLSPAQMSLAFVNAQPFVTSNIIGATKLSQLEENLDSLEVTLSEAVLEEIEAVHERYPVPCP</sequence>
<evidence type="ECO:0000256" key="3">
    <source>
        <dbReference type="ARBA" id="ARBA00038157"/>
    </source>
</evidence>
<evidence type="ECO:0000256" key="4">
    <source>
        <dbReference type="ARBA" id="ARBA00070119"/>
    </source>
</evidence>
<dbReference type="InterPro" id="IPR050523">
    <property type="entry name" value="AKR_Detox_Biosynth"/>
</dbReference>
<dbReference type="RefSeq" id="WP_090252520.1">
    <property type="nucleotide sequence ID" value="NZ_FOAA01000005.1"/>
</dbReference>
<dbReference type="Gene3D" id="3.20.20.100">
    <property type="entry name" value="NADP-dependent oxidoreductase domain"/>
    <property type="match status" value="1"/>
</dbReference>
<evidence type="ECO:0000256" key="1">
    <source>
        <dbReference type="ARBA" id="ARBA00022857"/>
    </source>
</evidence>
<dbReference type="GO" id="GO:0016491">
    <property type="term" value="F:oxidoreductase activity"/>
    <property type="evidence" value="ECO:0007669"/>
    <property type="project" value="UniProtKB-KW"/>
</dbReference>
<dbReference type="Pfam" id="PF00248">
    <property type="entry name" value="Aldo_ket_red"/>
    <property type="match status" value="1"/>
</dbReference>
<dbReference type="STRING" id="1396821.SAMN05444515_10542"/>
<proteinExistence type="inferred from homology"/>
<dbReference type="NCBIfam" id="NF007912">
    <property type="entry name" value="PRK10625.1"/>
    <property type="match status" value="1"/>
</dbReference>
<dbReference type="PANTHER" id="PTHR43364">
    <property type="entry name" value="NADH-SPECIFIC METHYLGLYOXAL REDUCTASE-RELATED"/>
    <property type="match status" value="1"/>
</dbReference>
<comment type="similarity">
    <text evidence="3">Belongs to the aldo/keto reductase family. Aldo/keto reductase 2 subfamily.</text>
</comment>
<dbReference type="PANTHER" id="PTHR43364:SF4">
    <property type="entry name" value="NAD(P)-LINKED OXIDOREDUCTASE SUPERFAMILY PROTEIN"/>
    <property type="match status" value="1"/>
</dbReference>
<dbReference type="InterPro" id="IPR036812">
    <property type="entry name" value="NAD(P)_OxRdtase_dom_sf"/>
</dbReference>